<dbReference type="Pfam" id="PF14111">
    <property type="entry name" value="DUF4283"/>
    <property type="match status" value="1"/>
</dbReference>
<dbReference type="InterPro" id="IPR025558">
    <property type="entry name" value="DUF4283"/>
</dbReference>
<sequence>MTSNSFFQQFGELSFTPEEQGLVFTPAIYWDSTNDDINLLLIGKFIASKNVDNQVVIRAFQGIWKNNKIDSISILKENYFRIKFSDEANRNDILKRGQWTYKDEWLALAPFDPQSNIDDYTFNKMHIRVCIHGIPIILKEKDDIAYQIGNSLGAMIVTVLKIDSCRIDRNTVGYLRVEITIDVIKPIRRCVAIGGPGTTPKLCPIQYERLPTLCHGCGIIGHSVNFSPTFKLTETTKYEDWLRYIPPKRQEAASRSKGRI</sequence>
<dbReference type="InterPro" id="IPR040256">
    <property type="entry name" value="At4g02000-like"/>
</dbReference>
<feature type="domain" description="Zinc knuckle CX2CX4HX4C" evidence="2">
    <location>
        <begin position="181"/>
        <end position="226"/>
    </location>
</feature>
<keyword evidence="4" id="KW-1185">Reference proteome</keyword>
<evidence type="ECO:0000313" key="3">
    <source>
        <dbReference type="EMBL" id="GMI86616.1"/>
    </source>
</evidence>
<dbReference type="PANTHER" id="PTHR31286">
    <property type="entry name" value="GLYCINE-RICH CELL WALL STRUCTURAL PROTEIN 1.8-LIKE"/>
    <property type="match status" value="1"/>
</dbReference>
<evidence type="ECO:0008006" key="5">
    <source>
        <dbReference type="Google" id="ProtNLM"/>
    </source>
</evidence>
<dbReference type="OrthoDB" id="1750606at2759"/>
<accession>A0A9W7M3W5</accession>
<dbReference type="InterPro" id="IPR025836">
    <property type="entry name" value="Zn_knuckle_CX2CX4HX4C"/>
</dbReference>
<name>A0A9W7M3W5_HIBTR</name>
<dbReference type="PANTHER" id="PTHR31286:SF167">
    <property type="entry name" value="OS09G0268800 PROTEIN"/>
    <property type="match status" value="1"/>
</dbReference>
<reference evidence="3" key="1">
    <citation type="submission" date="2023-05" db="EMBL/GenBank/DDBJ databases">
        <title>Genome and transcriptome analyses reveal genes involved in the formation of fine ridges on petal epidermal cells in Hibiscus trionum.</title>
        <authorList>
            <person name="Koshimizu S."/>
            <person name="Masuda S."/>
            <person name="Ishii T."/>
            <person name="Shirasu K."/>
            <person name="Hoshino A."/>
            <person name="Arita M."/>
        </authorList>
    </citation>
    <scope>NUCLEOTIDE SEQUENCE</scope>
    <source>
        <strain evidence="3">Hamamatsu line</strain>
    </source>
</reference>
<feature type="domain" description="DUF4283" evidence="1">
    <location>
        <begin position="35"/>
        <end position="117"/>
    </location>
</feature>
<evidence type="ECO:0000259" key="2">
    <source>
        <dbReference type="Pfam" id="PF14392"/>
    </source>
</evidence>
<protein>
    <recommendedName>
        <fullName evidence="5">DUF4283 domain-containing protein</fullName>
    </recommendedName>
</protein>
<gene>
    <name evidence="3" type="ORF">HRI_002330900</name>
</gene>
<dbReference type="EMBL" id="BSYR01000021">
    <property type="protein sequence ID" value="GMI86616.1"/>
    <property type="molecule type" value="Genomic_DNA"/>
</dbReference>
<comment type="caution">
    <text evidence="3">The sequence shown here is derived from an EMBL/GenBank/DDBJ whole genome shotgun (WGS) entry which is preliminary data.</text>
</comment>
<proteinExistence type="predicted"/>
<dbReference type="Pfam" id="PF14392">
    <property type="entry name" value="zf-CCHC_4"/>
    <property type="match status" value="1"/>
</dbReference>
<evidence type="ECO:0000259" key="1">
    <source>
        <dbReference type="Pfam" id="PF14111"/>
    </source>
</evidence>
<evidence type="ECO:0000313" key="4">
    <source>
        <dbReference type="Proteomes" id="UP001165190"/>
    </source>
</evidence>
<dbReference type="Proteomes" id="UP001165190">
    <property type="component" value="Unassembled WGS sequence"/>
</dbReference>
<dbReference type="AlphaFoldDB" id="A0A9W7M3W5"/>
<organism evidence="3 4">
    <name type="scientific">Hibiscus trionum</name>
    <name type="common">Flower of an hour</name>
    <dbReference type="NCBI Taxonomy" id="183268"/>
    <lineage>
        <taxon>Eukaryota</taxon>
        <taxon>Viridiplantae</taxon>
        <taxon>Streptophyta</taxon>
        <taxon>Embryophyta</taxon>
        <taxon>Tracheophyta</taxon>
        <taxon>Spermatophyta</taxon>
        <taxon>Magnoliopsida</taxon>
        <taxon>eudicotyledons</taxon>
        <taxon>Gunneridae</taxon>
        <taxon>Pentapetalae</taxon>
        <taxon>rosids</taxon>
        <taxon>malvids</taxon>
        <taxon>Malvales</taxon>
        <taxon>Malvaceae</taxon>
        <taxon>Malvoideae</taxon>
        <taxon>Hibiscus</taxon>
    </lineage>
</organism>